<feature type="coiled-coil region" evidence="1">
    <location>
        <begin position="1430"/>
        <end position="1457"/>
    </location>
</feature>
<organism evidence="3 4">
    <name type="scientific">Gimesia aquarii</name>
    <dbReference type="NCBI Taxonomy" id="2527964"/>
    <lineage>
        <taxon>Bacteria</taxon>
        <taxon>Pseudomonadati</taxon>
        <taxon>Planctomycetota</taxon>
        <taxon>Planctomycetia</taxon>
        <taxon>Planctomycetales</taxon>
        <taxon>Planctomycetaceae</taxon>
        <taxon>Gimesia</taxon>
    </lineage>
</organism>
<proteinExistence type="predicted"/>
<reference evidence="3 4" key="1">
    <citation type="submission" date="2019-03" db="EMBL/GenBank/DDBJ databases">
        <title>Deep-cultivation of Planctomycetes and their phenomic and genomic characterization uncovers novel biology.</title>
        <authorList>
            <person name="Wiegand S."/>
            <person name="Jogler M."/>
            <person name="Boedeker C."/>
            <person name="Pinto D."/>
            <person name="Vollmers J."/>
            <person name="Rivas-Marin E."/>
            <person name="Kohn T."/>
            <person name="Peeters S.H."/>
            <person name="Heuer A."/>
            <person name="Rast P."/>
            <person name="Oberbeckmann S."/>
            <person name="Bunk B."/>
            <person name="Jeske O."/>
            <person name="Meyerdierks A."/>
            <person name="Storesund J.E."/>
            <person name="Kallscheuer N."/>
            <person name="Luecker S."/>
            <person name="Lage O.M."/>
            <person name="Pohl T."/>
            <person name="Merkel B.J."/>
            <person name="Hornburger P."/>
            <person name="Mueller R.-W."/>
            <person name="Bruemmer F."/>
            <person name="Labrenz M."/>
            <person name="Spormann A.M."/>
            <person name="Op den Camp H."/>
            <person name="Overmann J."/>
            <person name="Amann R."/>
            <person name="Jetten M.S.M."/>
            <person name="Mascher T."/>
            <person name="Medema M.H."/>
            <person name="Devos D.P."/>
            <person name="Kaster A.-K."/>
            <person name="Ovreas L."/>
            <person name="Rohde M."/>
            <person name="Galperin M.Y."/>
            <person name="Jogler C."/>
        </authorList>
    </citation>
    <scope>NUCLEOTIDE SEQUENCE [LARGE SCALE GENOMIC DNA]</scope>
    <source>
        <strain evidence="3 4">V144</strain>
    </source>
</reference>
<dbReference type="RefSeq" id="WP_144987108.1">
    <property type="nucleotide sequence ID" value="NZ_CP037920.1"/>
</dbReference>
<dbReference type="EMBL" id="CP037920">
    <property type="protein sequence ID" value="QDT98444.1"/>
    <property type="molecule type" value="Genomic_DNA"/>
</dbReference>
<feature type="region of interest" description="Disordered" evidence="2">
    <location>
        <begin position="556"/>
        <end position="582"/>
    </location>
</feature>
<feature type="compositionally biased region" description="Polar residues" evidence="2">
    <location>
        <begin position="568"/>
        <end position="578"/>
    </location>
</feature>
<sequence length="1635" mass="187824">MTKASNDSKPIHLESTEFISKIRDELIKGNGFVPLLGAGVSVGSGVPVISEVRAYLAKCLKLALGVGLPEQDLRKRRWYPRTDAWPPLRNIRLQDAHHAFDELAAEIHKKRESIFSTENESEVFEEAIGALADWRSLLLFLSRLELFPESSSSATDDDKTNILRLGPPNYDVVDSLFRHISSGKRPCLVHSMIAQLASPMRYEVVLTTNLDELTEEAFREAGEPLDPVEVHLSAGIPTAVSKHDRILIKLHGGRYGVRADYSLDDAPTLKEKENFRSYFWRNTHTSYVDYRPESQNVFGNKIATINHAFVLGTSGNDRRVIELLKHTVKQNNGSEDVSKNKRPRIFWVCHTERDRSEVHNSFQDSDAEVYTVTHTFLGAFLLQLYQSVTCSLPPKSAPFPSSASFSFPPADLTPHEIRSLDNLINAGIDQSGKNISKHADSLFHDEKRVHTEKVKECRLLRISATPEKHGVVSKGIHHFYRAMIKQRQCVWMSMEHIGSTDELFEILTDAVAKTAGLSDWMPIVLYDQSEKAVREIRRLTQGRKEWVIFIDARDGAGSSKCDMDTTKSWKSSSDQNPNGWLDQLRENNSQEENSLNSSEDRSSNTKDFADLLARVSGPECQNVNIVLLYHAYLPNTDSKIDKNQSPLHQYLDNKNLGHFIKVEDSFAFQTTNFAGTLRKNTSTYIIKPTSFQHTFSQKEAARKAFTWADTTEKATFLLALCLADRFRYPNLLLSDAFFPPEIKFSSQNITNGLRDRYDNVFGKFDSSQKMKDQKTKDNKINGWINELADAKHCAIRRMPGNFTWMHAPTRNYLRKEFQNNRLENNLSGIWEVRNSKDSTQQHTFACYRAQYLIAHWYDKLFRSSGDPLAGLEGVSHYLKAAYESLQILLENEQKNIRKKSIVDRKYRIDWESPEILDVPIVPCEQLITTLTSARLLLQEVEPAASVSGYPKATCRRLVYIRHELLSELYKMIPQKKKMYDTYSTNDRKALLNAKSLIQQLVLRTLYINRGIAREVSEHNRAFFRHRQIREYLLTHKFEINRRMPENRIDFVELKEEEQNNPSAKFFEQSIWKKWIKKSPIDIGDLHLLNELASWHRHGGILFLATRGYPAAINQLSRAFRISCSVIQDDENRELPQSESNRSTKIVRWYQSGKVLEEDELVQVKEMANSLLFRPKDHHENFVNPYRGDFNNKNANNVRKLMKVIGKGISPQKIEVQIQKPLSEWQLVAVSDLAKCMCRQVQWLIVLIESGRFACGQSIAEKETEWCQKALEIYHRFGRIVLRLNPTDTLESVHSRQMMETQMSTIFGIQEDWHKAHECLDKARGLLSSHKTSDSLLNTGIIELHRAQLYLLHARSIGNGIVPETRRHLLRMLHRISQGNRSKGLDGLKKSEQEIIEYLKDAKKHWIAKQKSTYKSKKSIENNFKSLSKDLSSGRRLLEDAEASLKKAESALVQKRKNVWWSTWLFELQAKVIEYRLLFSIHERVCNIAWEKPEIIKEQITSTRAGHVPISDFGSNSCPRGEPTVLDEALENTLRMVRLDLIRLSRVIESYAFCHWALSVLIQLSPDLEWLPTRQEMMRKALGADRQRSAIEILQSKIGRRLNMPPALDPFAHAYAENTLQLARDVTDFTPIRGGS</sequence>
<dbReference type="Proteomes" id="UP000318704">
    <property type="component" value="Chromosome"/>
</dbReference>
<dbReference type="SUPFAM" id="SSF52467">
    <property type="entry name" value="DHS-like NAD/FAD-binding domain"/>
    <property type="match status" value="1"/>
</dbReference>
<protein>
    <submittedName>
        <fullName evidence="3">Uncharacterized protein</fullName>
    </submittedName>
</protein>
<keyword evidence="1" id="KW-0175">Coiled coil</keyword>
<gene>
    <name evidence="3" type="ORF">V144x_39460</name>
</gene>
<dbReference type="InterPro" id="IPR029035">
    <property type="entry name" value="DHS-like_NAD/FAD-binding_dom"/>
</dbReference>
<dbReference type="Pfam" id="PF13289">
    <property type="entry name" value="SIR2_2"/>
    <property type="match status" value="1"/>
</dbReference>
<evidence type="ECO:0000313" key="4">
    <source>
        <dbReference type="Proteomes" id="UP000318704"/>
    </source>
</evidence>
<accession>A0A517VZL2</accession>
<evidence type="ECO:0000256" key="1">
    <source>
        <dbReference type="SAM" id="Coils"/>
    </source>
</evidence>
<evidence type="ECO:0000313" key="3">
    <source>
        <dbReference type="EMBL" id="QDT98444.1"/>
    </source>
</evidence>
<dbReference type="KEGG" id="gaw:V144x_39460"/>
<evidence type="ECO:0000256" key="2">
    <source>
        <dbReference type="SAM" id="MobiDB-lite"/>
    </source>
</evidence>
<name>A0A517VZL2_9PLAN</name>